<feature type="coiled-coil region" evidence="4">
    <location>
        <begin position="173"/>
        <end position="200"/>
    </location>
</feature>
<dbReference type="OrthoDB" id="6572480at2759"/>
<keyword evidence="1" id="KW-0479">Metal-binding</keyword>
<gene>
    <name evidence="8" type="primary">LOC110979039</name>
</gene>
<reference evidence="8" key="1">
    <citation type="submission" date="2025-08" db="UniProtKB">
        <authorList>
            <consortium name="RefSeq"/>
        </authorList>
    </citation>
    <scope>IDENTIFICATION</scope>
</reference>
<dbReference type="AlphaFoldDB" id="A0A8B7YAB9"/>
<evidence type="ECO:0000313" key="8">
    <source>
        <dbReference type="RefSeq" id="XP_022090194.1"/>
    </source>
</evidence>
<evidence type="ECO:0000256" key="1">
    <source>
        <dbReference type="ARBA" id="ARBA00022723"/>
    </source>
</evidence>
<evidence type="ECO:0000256" key="2">
    <source>
        <dbReference type="ARBA" id="ARBA00022737"/>
    </source>
</evidence>
<accession>A0A8B7YAB9</accession>
<keyword evidence="3" id="KW-0106">Calcium</keyword>
<protein>
    <submittedName>
        <fullName evidence="8">EF-hand domain-containing protein D2-like</fullName>
    </submittedName>
</protein>
<organism evidence="7 8">
    <name type="scientific">Acanthaster planci</name>
    <name type="common">Crown-of-thorns starfish</name>
    <dbReference type="NCBI Taxonomy" id="133434"/>
    <lineage>
        <taxon>Eukaryota</taxon>
        <taxon>Metazoa</taxon>
        <taxon>Echinodermata</taxon>
        <taxon>Eleutherozoa</taxon>
        <taxon>Asterozoa</taxon>
        <taxon>Asteroidea</taxon>
        <taxon>Valvatacea</taxon>
        <taxon>Valvatida</taxon>
        <taxon>Acanthasteridae</taxon>
        <taxon>Acanthaster</taxon>
    </lineage>
</organism>
<evidence type="ECO:0000256" key="5">
    <source>
        <dbReference type="SAM" id="SignalP"/>
    </source>
</evidence>
<dbReference type="GeneID" id="110979039"/>
<dbReference type="Gene3D" id="1.10.238.10">
    <property type="entry name" value="EF-hand"/>
    <property type="match status" value="1"/>
</dbReference>
<dbReference type="SUPFAM" id="SSF47473">
    <property type="entry name" value="EF-hand"/>
    <property type="match status" value="1"/>
</dbReference>
<evidence type="ECO:0000256" key="4">
    <source>
        <dbReference type="SAM" id="Coils"/>
    </source>
</evidence>
<feature type="domain" description="EF-hand" evidence="6">
    <location>
        <begin position="101"/>
        <end position="136"/>
    </location>
</feature>
<keyword evidence="4" id="KW-0175">Coiled coil</keyword>
<dbReference type="GO" id="GO:0005509">
    <property type="term" value="F:calcium ion binding"/>
    <property type="evidence" value="ECO:0007669"/>
    <property type="project" value="InterPro"/>
</dbReference>
<dbReference type="Pfam" id="PF21008">
    <property type="entry name" value="AIF-1"/>
    <property type="match status" value="1"/>
</dbReference>
<feature type="signal peptide" evidence="5">
    <location>
        <begin position="1"/>
        <end position="20"/>
    </location>
</feature>
<keyword evidence="7" id="KW-1185">Reference proteome</keyword>
<dbReference type="PROSITE" id="PS50222">
    <property type="entry name" value="EF_HAND_2"/>
    <property type="match status" value="2"/>
</dbReference>
<dbReference type="PANTHER" id="PTHR13025">
    <property type="entry name" value="EF-HAND DOMAIN-CONTAINING PROTEIN D"/>
    <property type="match status" value="1"/>
</dbReference>
<sequence length="205" mass="23427">MWCPGKFLLFLASVVCVSRCATESAARDSELAQKLNLDSQQRINEGQPAKVSQSVYAEFKEFSIQDIKEYRKMFQKYDIDRSNFIDHMELKLMMEKVGMPQTHLDLKAMIKEVDEDNDGQISFREFMLIFSKALKGALSTEGLLFIAGFVTIDMPNSFFEAKEKGPASNGFEKEIIQEQLLQKAKAAEEAKNRREKFKAQAPKFS</sequence>
<keyword evidence="5" id="KW-0732">Signal</keyword>
<dbReference type="InterPro" id="IPR049025">
    <property type="entry name" value="AIF-1_EF_pair"/>
</dbReference>
<dbReference type="OMA" id="ERWRMEE"/>
<dbReference type="InterPro" id="IPR018247">
    <property type="entry name" value="EF_Hand_1_Ca_BS"/>
</dbReference>
<dbReference type="InterPro" id="IPR002048">
    <property type="entry name" value="EF_hand_dom"/>
</dbReference>
<dbReference type="Proteomes" id="UP000694845">
    <property type="component" value="Unplaced"/>
</dbReference>
<keyword evidence="2" id="KW-0677">Repeat</keyword>
<dbReference type="CDD" id="cd00051">
    <property type="entry name" value="EFh"/>
    <property type="match status" value="1"/>
</dbReference>
<evidence type="ECO:0000259" key="6">
    <source>
        <dbReference type="PROSITE" id="PS50222"/>
    </source>
</evidence>
<proteinExistence type="predicted"/>
<dbReference type="PROSITE" id="PS00018">
    <property type="entry name" value="EF_HAND_1"/>
    <property type="match status" value="2"/>
</dbReference>
<dbReference type="FunFam" id="1.10.238.10:FF:000112">
    <property type="entry name" value="EF-hand domain family, member D2"/>
    <property type="match status" value="1"/>
</dbReference>
<evidence type="ECO:0000313" key="7">
    <source>
        <dbReference type="Proteomes" id="UP000694845"/>
    </source>
</evidence>
<dbReference type="SMART" id="SM00054">
    <property type="entry name" value="EFh"/>
    <property type="match status" value="2"/>
</dbReference>
<name>A0A8B7YAB9_ACAPL</name>
<dbReference type="RefSeq" id="XP_022090194.1">
    <property type="nucleotide sequence ID" value="XM_022234502.1"/>
</dbReference>
<evidence type="ECO:0000256" key="3">
    <source>
        <dbReference type="ARBA" id="ARBA00022837"/>
    </source>
</evidence>
<dbReference type="PANTHER" id="PTHR13025:SF6">
    <property type="entry name" value="EF-HAND DOMAIN-CONTAINING PROTEIN-RELATED"/>
    <property type="match status" value="1"/>
</dbReference>
<dbReference type="KEGG" id="aplc:110979039"/>
<dbReference type="InterPro" id="IPR040365">
    <property type="entry name" value="EFHD1/2"/>
</dbReference>
<feature type="chain" id="PRO_5034853401" evidence="5">
    <location>
        <begin position="21"/>
        <end position="205"/>
    </location>
</feature>
<dbReference type="InterPro" id="IPR011992">
    <property type="entry name" value="EF-hand-dom_pair"/>
</dbReference>
<feature type="domain" description="EF-hand" evidence="6">
    <location>
        <begin position="65"/>
        <end position="100"/>
    </location>
</feature>